<name>A0AAV0BR29_PHAPC</name>
<sequence length="214" mass="24360">MTGKDRKWNCQSQTKDKDKKHKTTVRESKIGIDTVNSFPIVNNDKDTSFKLFRDNEKSSSNRDKREMSNCGNSGIIKRDRSKEMIEKRNRKNLQSKQHIVKFIATKMIELGIGQLASCRIMIDLSGPGFPTVTSSSTLMVSDSTRPAVVFGGFWSYLKLLAEQVKIWVYQWRYGYCQWWMEMRLQAQPGIEDGCDGGGTAAAVKQQRAEEDSVS</sequence>
<protein>
    <submittedName>
        <fullName evidence="2">Uncharacterized protein</fullName>
    </submittedName>
</protein>
<accession>A0AAV0BR29</accession>
<reference evidence="2" key="1">
    <citation type="submission" date="2022-06" db="EMBL/GenBank/DDBJ databases">
        <authorList>
            <consortium name="SYNGENTA / RWTH Aachen University"/>
        </authorList>
    </citation>
    <scope>NUCLEOTIDE SEQUENCE</scope>
</reference>
<evidence type="ECO:0000313" key="3">
    <source>
        <dbReference type="Proteomes" id="UP001153365"/>
    </source>
</evidence>
<feature type="region of interest" description="Disordered" evidence="1">
    <location>
        <begin position="53"/>
        <end position="81"/>
    </location>
</feature>
<feature type="compositionally biased region" description="Basic and acidic residues" evidence="1">
    <location>
        <begin position="53"/>
        <end position="67"/>
    </location>
</feature>
<keyword evidence="3" id="KW-1185">Reference proteome</keyword>
<evidence type="ECO:0000256" key="1">
    <source>
        <dbReference type="SAM" id="MobiDB-lite"/>
    </source>
</evidence>
<dbReference type="Proteomes" id="UP001153365">
    <property type="component" value="Unassembled WGS sequence"/>
</dbReference>
<comment type="caution">
    <text evidence="2">The sequence shown here is derived from an EMBL/GenBank/DDBJ whole genome shotgun (WGS) entry which is preliminary data.</text>
</comment>
<dbReference type="AlphaFoldDB" id="A0AAV0BR29"/>
<evidence type="ECO:0000313" key="2">
    <source>
        <dbReference type="EMBL" id="CAH7689855.1"/>
    </source>
</evidence>
<feature type="region of interest" description="Disordered" evidence="1">
    <location>
        <begin position="1"/>
        <end position="28"/>
    </location>
</feature>
<dbReference type="EMBL" id="CALTRL010006143">
    <property type="protein sequence ID" value="CAH7689855.1"/>
    <property type="molecule type" value="Genomic_DNA"/>
</dbReference>
<organism evidence="2 3">
    <name type="scientific">Phakopsora pachyrhizi</name>
    <name type="common">Asian soybean rust disease fungus</name>
    <dbReference type="NCBI Taxonomy" id="170000"/>
    <lineage>
        <taxon>Eukaryota</taxon>
        <taxon>Fungi</taxon>
        <taxon>Dikarya</taxon>
        <taxon>Basidiomycota</taxon>
        <taxon>Pucciniomycotina</taxon>
        <taxon>Pucciniomycetes</taxon>
        <taxon>Pucciniales</taxon>
        <taxon>Phakopsoraceae</taxon>
        <taxon>Phakopsora</taxon>
    </lineage>
</organism>
<proteinExistence type="predicted"/>
<gene>
    <name evidence="2" type="ORF">PPACK8108_LOCUS25013</name>
</gene>